<protein>
    <submittedName>
        <fullName evidence="2">Uncharacterized protein</fullName>
    </submittedName>
</protein>
<feature type="region of interest" description="Disordered" evidence="1">
    <location>
        <begin position="519"/>
        <end position="544"/>
    </location>
</feature>
<feature type="region of interest" description="Disordered" evidence="1">
    <location>
        <begin position="652"/>
        <end position="675"/>
    </location>
</feature>
<evidence type="ECO:0000313" key="3">
    <source>
        <dbReference type="Proteomes" id="UP000801492"/>
    </source>
</evidence>
<organism evidence="2 3">
    <name type="scientific">Ignelater luminosus</name>
    <name type="common">Cucubano</name>
    <name type="synonym">Pyrophorus luminosus</name>
    <dbReference type="NCBI Taxonomy" id="2038154"/>
    <lineage>
        <taxon>Eukaryota</taxon>
        <taxon>Metazoa</taxon>
        <taxon>Ecdysozoa</taxon>
        <taxon>Arthropoda</taxon>
        <taxon>Hexapoda</taxon>
        <taxon>Insecta</taxon>
        <taxon>Pterygota</taxon>
        <taxon>Neoptera</taxon>
        <taxon>Endopterygota</taxon>
        <taxon>Coleoptera</taxon>
        <taxon>Polyphaga</taxon>
        <taxon>Elateriformia</taxon>
        <taxon>Elateroidea</taxon>
        <taxon>Elateridae</taxon>
        <taxon>Agrypninae</taxon>
        <taxon>Pyrophorini</taxon>
        <taxon>Ignelater</taxon>
    </lineage>
</organism>
<feature type="compositionally biased region" description="Basic and acidic residues" evidence="1">
    <location>
        <begin position="521"/>
        <end position="532"/>
    </location>
</feature>
<reference evidence="2" key="1">
    <citation type="submission" date="2019-08" db="EMBL/GenBank/DDBJ databases">
        <title>The genome of the North American firefly Photinus pyralis.</title>
        <authorList>
            <consortium name="Photinus pyralis genome working group"/>
            <person name="Fallon T.R."/>
            <person name="Sander Lower S.E."/>
            <person name="Weng J.-K."/>
        </authorList>
    </citation>
    <scope>NUCLEOTIDE SEQUENCE</scope>
    <source>
        <strain evidence="2">TRF0915ILg1</strain>
        <tissue evidence="2">Whole body</tissue>
    </source>
</reference>
<dbReference type="Proteomes" id="UP000801492">
    <property type="component" value="Unassembled WGS sequence"/>
</dbReference>
<gene>
    <name evidence="2" type="ORF">ILUMI_23098</name>
</gene>
<feature type="compositionally biased region" description="Polar residues" evidence="1">
    <location>
        <begin position="652"/>
        <end position="663"/>
    </location>
</feature>
<proteinExistence type="predicted"/>
<evidence type="ECO:0000313" key="2">
    <source>
        <dbReference type="EMBL" id="KAF2883085.1"/>
    </source>
</evidence>
<evidence type="ECO:0000256" key="1">
    <source>
        <dbReference type="SAM" id="MobiDB-lite"/>
    </source>
</evidence>
<feature type="compositionally biased region" description="Basic residues" evidence="1">
    <location>
        <begin position="836"/>
        <end position="847"/>
    </location>
</feature>
<feature type="region of interest" description="Disordered" evidence="1">
    <location>
        <begin position="853"/>
        <end position="872"/>
    </location>
</feature>
<keyword evidence="3" id="KW-1185">Reference proteome</keyword>
<accession>A0A8K0C8S9</accession>
<feature type="region of interest" description="Disordered" evidence="1">
    <location>
        <begin position="880"/>
        <end position="924"/>
    </location>
</feature>
<comment type="caution">
    <text evidence="2">The sequence shown here is derived from an EMBL/GenBank/DDBJ whole genome shotgun (WGS) entry which is preliminary data.</text>
</comment>
<sequence>MGQAYSAKPKQNRKNRNIQPGNFIIVVDPDEIFERSILEEPSILAVNASYPTISSRLPLGKIMSTESFPNTINLREDEKVVNVTDNLSNNSSLGQQSQSRNKKSKKYKNHTDSEIELASLSLSQQRKREEKIKKICTCKFIITSDISSHEQTLQQKLQPTESQTSGFSEKISDEIICKNISEQVSDHCANLPNSLNKQGIVCDEFTSTKLNQSSDKLAKVQTPENPNSPTTSFYKYENSKITMLSSVLRVPTQERLKREFGGPLPEKTSHKEMLAKQSSESSNDFLEDKDEFYTCPFCGATASSLLTPENFAKLSSLKESRTFITKPTADDESFRDSINNKSISTELLNLRETAKQKAIQGELAKSKLLKRSKALNANFVSPTRDDATFTSVAKSREESSNILSEKLLSQQYTPEKLYISLKRTEKRPRKSKEQDKCLPKSIMKMPYDCPGTAECCKEPLRQVSEQLSTKSEETTGDSSSAIDETFEIQFSRNNLIKPPLRPKDSFDSFNQNLKRLHEKKARSVSEKSHGEELPNVTSSHASAKSFPSRLDKLTLQSVNKSSFKPLKVSYAPNVCCEPSFKVEKQDENQLEKPSKIIVEISGSVLPKNIMEQLTRSHLKTYISSQGALPEELLKPLSNPTYQDASFKQTKEVTNIHSRPSYKSSIPRRTVSPPPELKSVETSQQQFENFSDNYSTLATSQLTQTNDAIWPKAMKKHLKKSQIFLSTTKPQSFKNVSRTVFEELHKFPKQVRVPQTIYEKPFCCHKLQQQFTEKLAIEEDGSLGSTSRESIQSQLSDLSELSGKSFASDASDASQLSTSVKRTSSKRNRDPYDNRTMLKKKSMLKHVKEHLSRIKEISPNGSHKSLSSSASDVSLTLKEKQLLNKQSLSDQSLRKGQESTRHRSQLDELEMQKKTKKTDAVVSNS</sequence>
<dbReference type="AlphaFoldDB" id="A0A8K0C8S9"/>
<feature type="compositionally biased region" description="Low complexity" evidence="1">
    <location>
        <begin position="861"/>
        <end position="872"/>
    </location>
</feature>
<feature type="compositionally biased region" description="Low complexity" evidence="1">
    <location>
        <begin position="86"/>
        <end position="99"/>
    </location>
</feature>
<feature type="region of interest" description="Disordered" evidence="1">
    <location>
        <begin position="85"/>
        <end position="111"/>
    </location>
</feature>
<feature type="compositionally biased region" description="Polar residues" evidence="1">
    <location>
        <begin position="810"/>
        <end position="821"/>
    </location>
</feature>
<dbReference type="EMBL" id="VTPC01090562">
    <property type="protein sequence ID" value="KAF2883085.1"/>
    <property type="molecule type" value="Genomic_DNA"/>
</dbReference>
<name>A0A8K0C8S9_IGNLU</name>
<feature type="region of interest" description="Disordered" evidence="1">
    <location>
        <begin position="808"/>
        <end position="848"/>
    </location>
</feature>
<feature type="compositionally biased region" description="Basic and acidic residues" evidence="1">
    <location>
        <begin position="891"/>
        <end position="918"/>
    </location>
</feature>
<dbReference type="OrthoDB" id="10657535at2759"/>